<accession>A0A7T7XMR3</accession>
<organism evidence="4 5">
    <name type="scientific">Breznakiella homolactica</name>
    <dbReference type="NCBI Taxonomy" id="2798577"/>
    <lineage>
        <taxon>Bacteria</taxon>
        <taxon>Pseudomonadati</taxon>
        <taxon>Spirochaetota</taxon>
        <taxon>Spirochaetia</taxon>
        <taxon>Spirochaetales</taxon>
        <taxon>Breznakiellaceae</taxon>
        <taxon>Breznakiella</taxon>
    </lineage>
</organism>
<proteinExistence type="predicted"/>
<name>A0A7T7XMR3_9SPIR</name>
<dbReference type="PROSITE" id="PS50853">
    <property type="entry name" value="FN3"/>
    <property type="match status" value="1"/>
</dbReference>
<feature type="domain" description="Fibronectin type-III" evidence="3">
    <location>
        <begin position="39"/>
        <end position="130"/>
    </location>
</feature>
<dbReference type="RefSeq" id="WP_215626515.1">
    <property type="nucleotide sequence ID" value="NZ_CP067089.2"/>
</dbReference>
<dbReference type="CDD" id="cd00063">
    <property type="entry name" value="FN3"/>
    <property type="match status" value="1"/>
</dbReference>
<evidence type="ECO:0000259" key="3">
    <source>
        <dbReference type="PROSITE" id="PS50853"/>
    </source>
</evidence>
<dbReference type="Gene3D" id="2.160.20.20">
    <property type="match status" value="1"/>
</dbReference>
<sequence length="523" mass="52150">MKSTYQLIGAGLVLLLMAVTACSSPANSDPDPGTQKPGSPAAPVIGSVTPGERQLTVAWSAVENAGSYSVWYSRTDNSAGAVRAADGITGTRAVVSGLKDITEYYVWVRARNNAGDGGFSASMRETTFSASALYRADGGNKTRVDVPGDRRSASGLFELFMDEARDGDEFILELGSAGDDDPIPAGCDLRLPAGVAASIKLTGKDGTAVLQTGSGGGYAFFLWKGVTLTLGQGITVKGTQSNGTSLVHVYENSTLIMEAGSKITGNTTNGTSGGGVSVVNTGTFIMEGGEISGNGSADVFGGGVYTAGSFTMNGGKISGNSSADGAGIHVDVTGNFTLNGGEITGNRAASAAAGFSFTAGGGVSTSGTFTMTGGTISGNTAPGSGNTIPGYGGGVFIGPGGTFSIEAGTIGNNSASSYGGDIFVWGSLNLRGAAPDTIGIALVKDTYINLTGPLGGTGTAAIVLPGIFNSIPFSLDLEEAKDKPVLANGGIGGGFTAAVSRFGLHGDAAGYTVDSSGILRKLP</sequence>
<dbReference type="InterPro" id="IPR003961">
    <property type="entry name" value="FN3_dom"/>
</dbReference>
<dbReference type="InterPro" id="IPR012332">
    <property type="entry name" value="Autotransporter_pectin_lyase_C"/>
</dbReference>
<dbReference type="EMBL" id="CP067089">
    <property type="protein sequence ID" value="QQO09209.1"/>
    <property type="molecule type" value="Genomic_DNA"/>
</dbReference>
<keyword evidence="5" id="KW-1185">Reference proteome</keyword>
<feature type="signal peptide" evidence="2">
    <location>
        <begin position="1"/>
        <end position="28"/>
    </location>
</feature>
<dbReference type="AlphaFoldDB" id="A0A7T7XMR3"/>
<dbReference type="InterPro" id="IPR013783">
    <property type="entry name" value="Ig-like_fold"/>
</dbReference>
<dbReference type="InterPro" id="IPR036116">
    <property type="entry name" value="FN3_sf"/>
</dbReference>
<gene>
    <name evidence="4" type="ORF">JFL75_20135</name>
</gene>
<dbReference type="SUPFAM" id="SSF49265">
    <property type="entry name" value="Fibronectin type III"/>
    <property type="match status" value="1"/>
</dbReference>
<dbReference type="KEGG" id="bhc:JFL75_20135"/>
<dbReference type="Gene3D" id="2.60.40.10">
    <property type="entry name" value="Immunoglobulins"/>
    <property type="match status" value="1"/>
</dbReference>
<dbReference type="SMART" id="SM00060">
    <property type="entry name" value="FN3"/>
    <property type="match status" value="1"/>
</dbReference>
<dbReference type="Pfam" id="PF00041">
    <property type="entry name" value="fn3"/>
    <property type="match status" value="1"/>
</dbReference>
<protein>
    <submittedName>
        <fullName evidence="4">Fibronectin type III domain-containing protein</fullName>
    </submittedName>
</protein>
<feature type="region of interest" description="Disordered" evidence="1">
    <location>
        <begin position="25"/>
        <end position="46"/>
    </location>
</feature>
<dbReference type="SUPFAM" id="SSF51126">
    <property type="entry name" value="Pectin lyase-like"/>
    <property type="match status" value="1"/>
</dbReference>
<evidence type="ECO:0000313" key="5">
    <source>
        <dbReference type="Proteomes" id="UP000595917"/>
    </source>
</evidence>
<evidence type="ECO:0000256" key="2">
    <source>
        <dbReference type="SAM" id="SignalP"/>
    </source>
</evidence>
<keyword evidence="2" id="KW-0732">Signal</keyword>
<evidence type="ECO:0000256" key="1">
    <source>
        <dbReference type="SAM" id="MobiDB-lite"/>
    </source>
</evidence>
<dbReference type="InterPro" id="IPR011050">
    <property type="entry name" value="Pectin_lyase_fold/virulence"/>
</dbReference>
<feature type="chain" id="PRO_5031196063" evidence="2">
    <location>
        <begin position="29"/>
        <end position="523"/>
    </location>
</feature>
<dbReference type="PROSITE" id="PS51257">
    <property type="entry name" value="PROKAR_LIPOPROTEIN"/>
    <property type="match status" value="1"/>
</dbReference>
<evidence type="ECO:0000313" key="4">
    <source>
        <dbReference type="EMBL" id="QQO09209.1"/>
    </source>
</evidence>
<dbReference type="Proteomes" id="UP000595917">
    <property type="component" value="Chromosome"/>
</dbReference>
<reference evidence="4" key="1">
    <citation type="submission" date="2021-01" db="EMBL/GenBank/DDBJ databases">
        <title>Description of Breznakiella homolactica.</title>
        <authorList>
            <person name="Song Y."/>
            <person name="Brune A."/>
        </authorList>
    </citation>
    <scope>NUCLEOTIDE SEQUENCE</scope>
    <source>
        <strain evidence="4">RmG30</strain>
    </source>
</reference>